<feature type="region of interest" description="Disordered" evidence="1">
    <location>
        <begin position="253"/>
        <end position="273"/>
    </location>
</feature>
<comment type="caution">
    <text evidence="2">The sequence shown here is derived from an EMBL/GenBank/DDBJ whole genome shotgun (WGS) entry which is preliminary data.</text>
</comment>
<evidence type="ECO:0000256" key="1">
    <source>
        <dbReference type="SAM" id="MobiDB-lite"/>
    </source>
</evidence>
<sequence length="273" mass="30651">MTTDNAEPLPAQGRTPRHRLTPSDQLAAAYLRRYKDPAVAEYALAVRDLVERHIGPVDTWSRLAERLCQGGKREKRIWRKKLSRHFTAECKGPPWQTVDRIVKCIVPSPGRPALLAEFGRLHNAARGEPPPHEHASAQAREVGESSAHTQPDQRRDPTDLERENADLRRRLATSKAEIHRLQGQLRGTGTTMPTGEPESTSPPHNELATILPRGASRNQGPFSTEHGDVGGNDPEHRQRLRVDMTMFRSQHAPAIELAGTREHTWGREARLPR</sequence>
<feature type="compositionally biased region" description="Basic and acidic residues" evidence="1">
    <location>
        <begin position="225"/>
        <end position="235"/>
    </location>
</feature>
<reference evidence="2" key="2">
    <citation type="submission" date="2020-09" db="EMBL/GenBank/DDBJ databases">
        <authorList>
            <person name="Sun Q."/>
            <person name="Zhou Y."/>
        </authorList>
    </citation>
    <scope>NUCLEOTIDE SEQUENCE</scope>
    <source>
        <strain evidence="2">CGMCC 4.7312</strain>
    </source>
</reference>
<feature type="region of interest" description="Disordered" evidence="1">
    <location>
        <begin position="123"/>
        <end position="162"/>
    </location>
</feature>
<protein>
    <submittedName>
        <fullName evidence="2">Uncharacterized protein</fullName>
    </submittedName>
</protein>
<name>A0A917U1J4_9ACTN</name>
<gene>
    <name evidence="2" type="ORF">GCM10011608_39810</name>
</gene>
<feature type="region of interest" description="Disordered" evidence="1">
    <location>
        <begin position="1"/>
        <end position="20"/>
    </location>
</feature>
<dbReference type="RefSeq" id="WP_189046566.1">
    <property type="nucleotide sequence ID" value="NZ_BMNB01000019.1"/>
</dbReference>
<feature type="compositionally biased region" description="Low complexity" evidence="1">
    <location>
        <begin position="187"/>
        <end position="203"/>
    </location>
</feature>
<dbReference type="EMBL" id="BMNB01000019">
    <property type="protein sequence ID" value="GGM50964.1"/>
    <property type="molecule type" value="Genomic_DNA"/>
</dbReference>
<dbReference type="Proteomes" id="UP000608890">
    <property type="component" value="Unassembled WGS sequence"/>
</dbReference>
<dbReference type="AlphaFoldDB" id="A0A917U1J4"/>
<keyword evidence="3" id="KW-1185">Reference proteome</keyword>
<reference evidence="2" key="1">
    <citation type="journal article" date="2014" name="Int. J. Syst. Evol. Microbiol.">
        <title>Complete genome sequence of Corynebacterium casei LMG S-19264T (=DSM 44701T), isolated from a smear-ripened cheese.</title>
        <authorList>
            <consortium name="US DOE Joint Genome Institute (JGI-PGF)"/>
            <person name="Walter F."/>
            <person name="Albersmeier A."/>
            <person name="Kalinowski J."/>
            <person name="Ruckert C."/>
        </authorList>
    </citation>
    <scope>NUCLEOTIDE SEQUENCE</scope>
    <source>
        <strain evidence="2">CGMCC 4.7312</strain>
    </source>
</reference>
<evidence type="ECO:0000313" key="2">
    <source>
        <dbReference type="EMBL" id="GGM50964.1"/>
    </source>
</evidence>
<proteinExistence type="predicted"/>
<accession>A0A917U1J4</accession>
<feature type="compositionally biased region" description="Basic and acidic residues" evidence="1">
    <location>
        <begin position="259"/>
        <end position="273"/>
    </location>
</feature>
<feature type="region of interest" description="Disordered" evidence="1">
    <location>
        <begin position="180"/>
        <end position="235"/>
    </location>
</feature>
<evidence type="ECO:0000313" key="3">
    <source>
        <dbReference type="Proteomes" id="UP000608890"/>
    </source>
</evidence>
<organism evidence="2 3">
    <name type="scientific">Micromonospora sonchi</name>
    <dbReference type="NCBI Taxonomy" id="1763543"/>
    <lineage>
        <taxon>Bacteria</taxon>
        <taxon>Bacillati</taxon>
        <taxon>Actinomycetota</taxon>
        <taxon>Actinomycetes</taxon>
        <taxon>Micromonosporales</taxon>
        <taxon>Micromonosporaceae</taxon>
        <taxon>Micromonospora</taxon>
    </lineage>
</organism>
<feature type="compositionally biased region" description="Basic and acidic residues" evidence="1">
    <location>
        <begin position="151"/>
        <end position="162"/>
    </location>
</feature>